<evidence type="ECO:0000313" key="7">
    <source>
        <dbReference type="Proteomes" id="UP000285301"/>
    </source>
</evidence>
<dbReference type="SUPFAM" id="SSF56574">
    <property type="entry name" value="Serpins"/>
    <property type="match status" value="1"/>
</dbReference>
<reference evidence="6 7" key="1">
    <citation type="journal article" date="2018" name="Gigascience">
        <title>Genomes of trombidid mites reveal novel predicted allergens and laterally-transferred genes associated with secondary metabolism.</title>
        <authorList>
            <person name="Dong X."/>
            <person name="Chaisiri K."/>
            <person name="Xia D."/>
            <person name="Armstrong S.D."/>
            <person name="Fang Y."/>
            <person name="Donnelly M.J."/>
            <person name="Kadowaki T."/>
            <person name="McGarry J.W."/>
            <person name="Darby A.C."/>
            <person name="Makepeace B.L."/>
        </authorList>
    </citation>
    <scope>NUCLEOTIDE SEQUENCE [LARGE SCALE GENOMIC DNA]</scope>
    <source>
        <strain evidence="6">UoL-WK</strain>
    </source>
</reference>
<evidence type="ECO:0000256" key="4">
    <source>
        <dbReference type="SAM" id="SignalP"/>
    </source>
</evidence>
<dbReference type="Gene3D" id="3.30.497.10">
    <property type="entry name" value="Antithrombin, subunit I, domain 2"/>
    <property type="match status" value="1"/>
</dbReference>
<dbReference type="SMART" id="SM00093">
    <property type="entry name" value="SERPIN"/>
    <property type="match status" value="1"/>
</dbReference>
<keyword evidence="7" id="KW-1185">Reference proteome</keyword>
<dbReference type="OrthoDB" id="9518664at2759"/>
<organism evidence="6 7">
    <name type="scientific">Dinothrombium tinctorium</name>
    <dbReference type="NCBI Taxonomy" id="1965070"/>
    <lineage>
        <taxon>Eukaryota</taxon>
        <taxon>Metazoa</taxon>
        <taxon>Ecdysozoa</taxon>
        <taxon>Arthropoda</taxon>
        <taxon>Chelicerata</taxon>
        <taxon>Arachnida</taxon>
        <taxon>Acari</taxon>
        <taxon>Acariformes</taxon>
        <taxon>Trombidiformes</taxon>
        <taxon>Prostigmata</taxon>
        <taxon>Anystina</taxon>
        <taxon>Parasitengona</taxon>
        <taxon>Trombidioidea</taxon>
        <taxon>Trombidiidae</taxon>
        <taxon>Dinothrombium</taxon>
    </lineage>
</organism>
<keyword evidence="1" id="KW-0646">Protease inhibitor</keyword>
<protein>
    <recommendedName>
        <fullName evidence="5">Serpin domain-containing protein</fullName>
    </recommendedName>
</protein>
<proteinExistence type="inferred from homology"/>
<dbReference type="GO" id="GO:0005615">
    <property type="term" value="C:extracellular space"/>
    <property type="evidence" value="ECO:0007669"/>
    <property type="project" value="InterPro"/>
</dbReference>
<keyword evidence="2" id="KW-0722">Serine protease inhibitor</keyword>
<feature type="domain" description="Serpin" evidence="5">
    <location>
        <begin position="59"/>
        <end position="437"/>
    </location>
</feature>
<comment type="caution">
    <text evidence="6">The sequence shown here is derived from an EMBL/GenBank/DDBJ whole genome shotgun (WGS) entry which is preliminary data.</text>
</comment>
<dbReference type="InterPro" id="IPR036186">
    <property type="entry name" value="Serpin_sf"/>
</dbReference>
<dbReference type="InterPro" id="IPR042178">
    <property type="entry name" value="Serpin_sf_1"/>
</dbReference>
<dbReference type="PANTHER" id="PTHR11461">
    <property type="entry name" value="SERINE PROTEASE INHIBITOR, SERPIN"/>
    <property type="match status" value="1"/>
</dbReference>
<comment type="similarity">
    <text evidence="3">Belongs to the serpin family.</text>
</comment>
<name>A0A443RB64_9ACAR</name>
<feature type="signal peptide" evidence="4">
    <location>
        <begin position="1"/>
        <end position="17"/>
    </location>
</feature>
<evidence type="ECO:0000256" key="3">
    <source>
        <dbReference type="RuleBase" id="RU000411"/>
    </source>
</evidence>
<dbReference type="PANTHER" id="PTHR11461:SF342">
    <property type="entry name" value="SERINE PROTEASE INHIBITOR 28DC"/>
    <property type="match status" value="1"/>
</dbReference>
<evidence type="ECO:0000256" key="1">
    <source>
        <dbReference type="ARBA" id="ARBA00022690"/>
    </source>
</evidence>
<dbReference type="InterPro" id="IPR023795">
    <property type="entry name" value="Serpin_CS"/>
</dbReference>
<evidence type="ECO:0000259" key="5">
    <source>
        <dbReference type="SMART" id="SM00093"/>
    </source>
</evidence>
<dbReference type="InterPro" id="IPR000215">
    <property type="entry name" value="Serpin_fam"/>
</dbReference>
<dbReference type="CDD" id="cd00172">
    <property type="entry name" value="serpin"/>
    <property type="match status" value="1"/>
</dbReference>
<keyword evidence="4" id="KW-0732">Signal</keyword>
<dbReference type="Pfam" id="PF00079">
    <property type="entry name" value="Serpin"/>
    <property type="match status" value="1"/>
</dbReference>
<sequence length="437" mass="49626">MILIFAILASVNSWTQTASTVTTVKSSSAENRMFPVISPSSNDFKIMNKAVLASNGFGVKMFAFLRDFYPNFVFSPISISLMMALNLRASNGLTLQEIYDAMSFNESGFENIQEIQASFHAIGNYFLNNHSQDFGYFLSLINVLWINDGKLLNSKFLEDAKKYYHTQISGIDYGKGSSNVHTVIDKYLKQKAKNERLTCEIRKDEFDERMQITIVNGMSFSGFWGPGLSDKLDMIANFYSKGEFKIPTIFLQTTTTLNIVKVGKFSASIAQLSLLKVNGGKQLYMYVILPNSGVPIRKVEDLLIDNCHNIPKWFAKAKPKRVNLMIPKTFPKWSMNLDRLLPFLGVNSLFHKEDSELPFLSSFERLAVDKIYHESMIDVKTKGSFEYPTRFDGRLTTSHEGDKDTNIVNFIIDRPFLYLIMEEASQAIVFLGKIEVL</sequence>
<dbReference type="AlphaFoldDB" id="A0A443RB64"/>
<dbReference type="PROSITE" id="PS00284">
    <property type="entry name" value="SERPIN"/>
    <property type="match status" value="1"/>
</dbReference>
<dbReference type="InterPro" id="IPR042185">
    <property type="entry name" value="Serpin_sf_2"/>
</dbReference>
<feature type="chain" id="PRO_5019375568" description="Serpin domain-containing protein" evidence="4">
    <location>
        <begin position="18"/>
        <end position="437"/>
    </location>
</feature>
<evidence type="ECO:0000313" key="6">
    <source>
        <dbReference type="EMBL" id="RWS12509.1"/>
    </source>
</evidence>
<dbReference type="GO" id="GO:0004867">
    <property type="term" value="F:serine-type endopeptidase inhibitor activity"/>
    <property type="evidence" value="ECO:0007669"/>
    <property type="project" value="UniProtKB-KW"/>
</dbReference>
<accession>A0A443RB64</accession>
<dbReference type="STRING" id="1965070.A0A443RB64"/>
<dbReference type="Gene3D" id="2.30.39.10">
    <property type="entry name" value="Alpha-1-antitrypsin, domain 1"/>
    <property type="match status" value="1"/>
</dbReference>
<evidence type="ECO:0000256" key="2">
    <source>
        <dbReference type="ARBA" id="ARBA00022900"/>
    </source>
</evidence>
<gene>
    <name evidence="6" type="ORF">B4U79_17451</name>
</gene>
<dbReference type="EMBL" id="NCKU01001289">
    <property type="protein sequence ID" value="RWS12509.1"/>
    <property type="molecule type" value="Genomic_DNA"/>
</dbReference>
<dbReference type="Proteomes" id="UP000285301">
    <property type="component" value="Unassembled WGS sequence"/>
</dbReference>
<dbReference type="InterPro" id="IPR023796">
    <property type="entry name" value="Serpin_dom"/>
</dbReference>